<dbReference type="EMBL" id="LYPA01000071">
    <property type="protein sequence ID" value="OBR63539.1"/>
    <property type="molecule type" value="Genomic_DNA"/>
</dbReference>
<dbReference type="Gene3D" id="3.40.50.720">
    <property type="entry name" value="NAD(P)-binding Rossmann-like Domain"/>
    <property type="match status" value="1"/>
</dbReference>
<dbReference type="RefSeq" id="WP_068685961.1">
    <property type="nucleotide sequence ID" value="NZ_LYPA01000071.1"/>
</dbReference>
<gene>
    <name evidence="2" type="ORF">A7K91_06180</name>
</gene>
<dbReference type="InterPro" id="IPR036291">
    <property type="entry name" value="NAD(P)-bd_dom_sf"/>
</dbReference>
<dbReference type="STRING" id="1844972.A7K91_06180"/>
<evidence type="ECO:0000259" key="1">
    <source>
        <dbReference type="Pfam" id="PF08241"/>
    </source>
</evidence>
<dbReference type="AlphaFoldDB" id="A0A1A5YD72"/>
<reference evidence="2 3" key="1">
    <citation type="submission" date="2016-05" db="EMBL/GenBank/DDBJ databases">
        <title>Paenibacillus oryzae. sp. nov., isolated from the rice root.</title>
        <authorList>
            <person name="Zhang J."/>
            <person name="Zhang X."/>
        </authorList>
    </citation>
    <scope>NUCLEOTIDE SEQUENCE [LARGE SCALE GENOMIC DNA]</scope>
    <source>
        <strain evidence="2 3">1DrF-4</strain>
    </source>
</reference>
<name>A0A1A5YD72_9BACL</name>
<dbReference type="SUPFAM" id="SSF51735">
    <property type="entry name" value="NAD(P)-binding Rossmann-fold domains"/>
    <property type="match status" value="1"/>
</dbReference>
<dbReference type="Pfam" id="PF08241">
    <property type="entry name" value="Methyltransf_11"/>
    <property type="match status" value="1"/>
</dbReference>
<organism evidence="2 3">
    <name type="scientific">Paenibacillus oryzae</name>
    <dbReference type="NCBI Taxonomy" id="1844972"/>
    <lineage>
        <taxon>Bacteria</taxon>
        <taxon>Bacillati</taxon>
        <taxon>Bacillota</taxon>
        <taxon>Bacilli</taxon>
        <taxon>Bacillales</taxon>
        <taxon>Paenibacillaceae</taxon>
        <taxon>Paenibacillus</taxon>
    </lineage>
</organism>
<comment type="caution">
    <text evidence="2">The sequence shown here is derived from an EMBL/GenBank/DDBJ whole genome shotgun (WGS) entry which is preliminary data.</text>
</comment>
<dbReference type="SUPFAM" id="SSF53335">
    <property type="entry name" value="S-adenosyl-L-methionine-dependent methyltransferases"/>
    <property type="match status" value="1"/>
</dbReference>
<dbReference type="InterPro" id="IPR013216">
    <property type="entry name" value="Methyltransf_11"/>
</dbReference>
<dbReference type="Gene3D" id="3.40.50.150">
    <property type="entry name" value="Vaccinia Virus protein VP39"/>
    <property type="match status" value="1"/>
</dbReference>
<dbReference type="InterPro" id="IPR029063">
    <property type="entry name" value="SAM-dependent_MTases_sf"/>
</dbReference>
<dbReference type="OrthoDB" id="3896938at2"/>
<evidence type="ECO:0000313" key="2">
    <source>
        <dbReference type="EMBL" id="OBR63539.1"/>
    </source>
</evidence>
<proteinExistence type="predicted"/>
<dbReference type="GO" id="GO:0008757">
    <property type="term" value="F:S-adenosylmethionine-dependent methyltransferase activity"/>
    <property type="evidence" value="ECO:0007669"/>
    <property type="project" value="InterPro"/>
</dbReference>
<accession>A0A1A5YD72</accession>
<evidence type="ECO:0000313" key="3">
    <source>
        <dbReference type="Proteomes" id="UP000092024"/>
    </source>
</evidence>
<sequence length="337" mass="39026">MKLLLYGCGSRGMYLLDSFREINNVEIIGITDKNTDSKFSLEEENRSLFWRVNEILELDFDYVLITTDKYFEDVFKELTAIGLAEKKIISLKIFNDLFIKKSNDQIKALPKCVLCTNHVFGWLLTGERNALFEQKSVVGAGLRSGICPICSSTDRLRYVHYILNKYTTIFDDTSNILHFAPESKLIEEFRKRGENYITADLMKGRADVVADITNLQFKDNQFDWIICNHVMEHIENEGRALLEIKRCLKPGGSLIITVPICWEEDTYENKDIITKNEKTLYYGQSDHERLYGRDIEARFEKYGFDVKGYKNTDILNEKEIEENGFIVGDSVFICAKV</sequence>
<feature type="domain" description="Methyltransferase type 11" evidence="1">
    <location>
        <begin position="208"/>
        <end position="256"/>
    </location>
</feature>
<dbReference type="CDD" id="cd02440">
    <property type="entry name" value="AdoMet_MTases"/>
    <property type="match status" value="1"/>
</dbReference>
<dbReference type="Proteomes" id="UP000092024">
    <property type="component" value="Unassembled WGS sequence"/>
</dbReference>
<keyword evidence="3" id="KW-1185">Reference proteome</keyword>
<protein>
    <recommendedName>
        <fullName evidence="1">Methyltransferase type 11 domain-containing protein</fullName>
    </recommendedName>
</protein>